<feature type="domain" description="Histidine kinase" evidence="15">
    <location>
        <begin position="146"/>
        <end position="362"/>
    </location>
</feature>
<dbReference type="SUPFAM" id="SSF55874">
    <property type="entry name" value="ATPase domain of HSP90 chaperone/DNA topoisomerase II/histidine kinase"/>
    <property type="match status" value="1"/>
</dbReference>
<accession>A0A150RNL6</accession>
<gene>
    <name evidence="16" type="ORF">BE17_02940</name>
</gene>
<dbReference type="GO" id="GO:0005886">
    <property type="term" value="C:plasma membrane"/>
    <property type="evidence" value="ECO:0007669"/>
    <property type="project" value="TreeGrafter"/>
</dbReference>
<dbReference type="CDD" id="cd00082">
    <property type="entry name" value="HisKA"/>
    <property type="match status" value="1"/>
</dbReference>
<dbReference type="Gene3D" id="3.30.565.10">
    <property type="entry name" value="Histidine kinase-like ATPase, C-terminal domain"/>
    <property type="match status" value="1"/>
</dbReference>
<dbReference type="InterPro" id="IPR003661">
    <property type="entry name" value="HisK_dim/P_dom"/>
</dbReference>
<dbReference type="InterPro" id="IPR036097">
    <property type="entry name" value="HisK_dim/P_sf"/>
</dbReference>
<evidence type="ECO:0000259" key="15">
    <source>
        <dbReference type="PROSITE" id="PS50109"/>
    </source>
</evidence>
<keyword evidence="4" id="KW-0597">Phosphoprotein</keyword>
<dbReference type="InterPro" id="IPR003594">
    <property type="entry name" value="HATPase_dom"/>
</dbReference>
<evidence type="ECO:0000256" key="4">
    <source>
        <dbReference type="ARBA" id="ARBA00022553"/>
    </source>
</evidence>
<evidence type="ECO:0000256" key="9">
    <source>
        <dbReference type="ARBA" id="ARBA00022840"/>
    </source>
</evidence>
<dbReference type="EMBL" id="JEMB01002338">
    <property type="protein sequence ID" value="KYF81857.1"/>
    <property type="molecule type" value="Genomic_DNA"/>
</dbReference>
<evidence type="ECO:0000256" key="10">
    <source>
        <dbReference type="ARBA" id="ARBA00022989"/>
    </source>
</evidence>
<dbReference type="GO" id="GO:0000155">
    <property type="term" value="F:phosphorelay sensor kinase activity"/>
    <property type="evidence" value="ECO:0007669"/>
    <property type="project" value="InterPro"/>
</dbReference>
<evidence type="ECO:0000256" key="1">
    <source>
        <dbReference type="ARBA" id="ARBA00000085"/>
    </source>
</evidence>
<dbReference type="Pfam" id="PF13493">
    <property type="entry name" value="DUF4118"/>
    <property type="match status" value="1"/>
</dbReference>
<protein>
    <recommendedName>
        <fullName evidence="3">histidine kinase</fullName>
        <ecNumber evidence="3">2.7.13.3</ecNumber>
    </recommendedName>
</protein>
<dbReference type="PANTHER" id="PTHR43047:SF72">
    <property type="entry name" value="OSMOSENSING HISTIDINE PROTEIN KINASE SLN1"/>
    <property type="match status" value="1"/>
</dbReference>
<keyword evidence="10 14" id="KW-1133">Transmembrane helix</keyword>
<dbReference type="Gene3D" id="1.10.287.130">
    <property type="match status" value="1"/>
</dbReference>
<dbReference type="SMART" id="SM00387">
    <property type="entry name" value="HATPase_c"/>
    <property type="match status" value="1"/>
</dbReference>
<organism evidence="16 17">
    <name type="scientific">Sorangium cellulosum</name>
    <name type="common">Polyangium cellulosum</name>
    <dbReference type="NCBI Taxonomy" id="56"/>
    <lineage>
        <taxon>Bacteria</taxon>
        <taxon>Pseudomonadati</taxon>
        <taxon>Myxococcota</taxon>
        <taxon>Polyangia</taxon>
        <taxon>Polyangiales</taxon>
        <taxon>Polyangiaceae</taxon>
        <taxon>Sorangium</taxon>
    </lineage>
</organism>
<dbReference type="InterPro" id="IPR025201">
    <property type="entry name" value="KdpD_TM"/>
</dbReference>
<feature type="region of interest" description="Disordered" evidence="13">
    <location>
        <begin position="366"/>
        <end position="387"/>
    </location>
</feature>
<keyword evidence="8" id="KW-0418">Kinase</keyword>
<evidence type="ECO:0000256" key="6">
    <source>
        <dbReference type="ARBA" id="ARBA00022692"/>
    </source>
</evidence>
<evidence type="ECO:0000256" key="13">
    <source>
        <dbReference type="SAM" id="MobiDB-lite"/>
    </source>
</evidence>
<evidence type="ECO:0000256" key="8">
    <source>
        <dbReference type="ARBA" id="ARBA00022777"/>
    </source>
</evidence>
<dbReference type="GO" id="GO:0005524">
    <property type="term" value="F:ATP binding"/>
    <property type="evidence" value="ECO:0007669"/>
    <property type="project" value="UniProtKB-KW"/>
</dbReference>
<feature type="compositionally biased region" description="Low complexity" evidence="13">
    <location>
        <begin position="366"/>
        <end position="376"/>
    </location>
</feature>
<dbReference type="SUPFAM" id="SSF47384">
    <property type="entry name" value="Homodimeric domain of signal transducing histidine kinase"/>
    <property type="match status" value="1"/>
</dbReference>
<dbReference type="AlphaFoldDB" id="A0A150RNL6"/>
<dbReference type="EC" id="2.7.13.3" evidence="3"/>
<dbReference type="Gene3D" id="1.20.120.620">
    <property type="entry name" value="Backbone structure of the membrane domain of e. Coli histidine kinase receptor kdpd"/>
    <property type="match status" value="1"/>
</dbReference>
<keyword evidence="12 14" id="KW-0472">Membrane</keyword>
<dbReference type="GO" id="GO:0009927">
    <property type="term" value="F:histidine phosphotransfer kinase activity"/>
    <property type="evidence" value="ECO:0007669"/>
    <property type="project" value="TreeGrafter"/>
</dbReference>
<keyword evidence="9" id="KW-0067">ATP-binding</keyword>
<evidence type="ECO:0000256" key="3">
    <source>
        <dbReference type="ARBA" id="ARBA00012438"/>
    </source>
</evidence>
<dbReference type="PRINTS" id="PR00344">
    <property type="entry name" value="BCTRLSENSOR"/>
</dbReference>
<comment type="subcellular location">
    <subcellularLocation>
        <location evidence="2">Membrane</location>
        <topology evidence="2">Multi-pass membrane protein</topology>
    </subcellularLocation>
</comment>
<keyword evidence="5" id="KW-0808">Transferase</keyword>
<dbReference type="PANTHER" id="PTHR43047">
    <property type="entry name" value="TWO-COMPONENT HISTIDINE PROTEIN KINASE"/>
    <property type="match status" value="1"/>
</dbReference>
<sequence length="387" mass="40076">MSSPPARISSSPAIRYGTALISGAIALLLAAEVPAGMALKLPLVMLYAVLIVASAWVGGLWPGLIATVLCTMGAVYWIEPYRVFRLSHPADIIGVVLFLLMGAALSALGESVVRSIRAERASRELAERAAAAERSAGQLREHMLAMVAHDLRDPLGVIDMNAALIARASAAGAGAEISRRAAVVHRTVQRMNRLLRSLLDTALIDSGGMSLDLAAGSAAALLVEAVEAHADDAEAKSIQLRHEAPAGLPPMLCDRDRILQVLTNLIVNALKFTPPGGKIAVRAGVSGGVVRFSVTDTGLGIDPGRLPRIFDRYFGERRKRDGGLGLGLFIAKAIVEAHHGTIGAESRVGEGSSFSFTVPIAGAAGAAEQPSAGEPATAASANGSLTA</sequence>
<dbReference type="Pfam" id="PF02518">
    <property type="entry name" value="HATPase_c"/>
    <property type="match status" value="1"/>
</dbReference>
<evidence type="ECO:0000313" key="17">
    <source>
        <dbReference type="Proteomes" id="UP000075635"/>
    </source>
</evidence>
<dbReference type="InterPro" id="IPR005467">
    <property type="entry name" value="His_kinase_dom"/>
</dbReference>
<feature type="transmembrane region" description="Helical" evidence="14">
    <location>
        <begin position="90"/>
        <end position="109"/>
    </location>
</feature>
<evidence type="ECO:0000256" key="7">
    <source>
        <dbReference type="ARBA" id="ARBA00022741"/>
    </source>
</evidence>
<evidence type="ECO:0000256" key="11">
    <source>
        <dbReference type="ARBA" id="ARBA00023012"/>
    </source>
</evidence>
<comment type="catalytic activity">
    <reaction evidence="1">
        <text>ATP + protein L-histidine = ADP + protein N-phospho-L-histidine.</text>
        <dbReference type="EC" id="2.7.13.3"/>
    </reaction>
</comment>
<dbReference type="Pfam" id="PF00512">
    <property type="entry name" value="HisKA"/>
    <property type="match status" value="1"/>
</dbReference>
<dbReference type="Proteomes" id="UP000075635">
    <property type="component" value="Unassembled WGS sequence"/>
</dbReference>
<feature type="transmembrane region" description="Helical" evidence="14">
    <location>
        <begin position="45"/>
        <end position="78"/>
    </location>
</feature>
<evidence type="ECO:0000256" key="12">
    <source>
        <dbReference type="ARBA" id="ARBA00023136"/>
    </source>
</evidence>
<comment type="caution">
    <text evidence="16">The sequence shown here is derived from an EMBL/GenBank/DDBJ whole genome shotgun (WGS) entry which is preliminary data.</text>
</comment>
<dbReference type="CDD" id="cd00075">
    <property type="entry name" value="HATPase"/>
    <property type="match status" value="1"/>
</dbReference>
<evidence type="ECO:0000256" key="14">
    <source>
        <dbReference type="SAM" id="Phobius"/>
    </source>
</evidence>
<name>A0A150RNL6_SORCE</name>
<keyword evidence="11" id="KW-0902">Two-component regulatory system</keyword>
<dbReference type="InterPro" id="IPR038318">
    <property type="entry name" value="KdpD_sf"/>
</dbReference>
<dbReference type="SMART" id="SM00388">
    <property type="entry name" value="HisKA"/>
    <property type="match status" value="1"/>
</dbReference>
<evidence type="ECO:0000313" key="16">
    <source>
        <dbReference type="EMBL" id="KYF81857.1"/>
    </source>
</evidence>
<evidence type="ECO:0000256" key="5">
    <source>
        <dbReference type="ARBA" id="ARBA00022679"/>
    </source>
</evidence>
<dbReference type="PROSITE" id="PS50109">
    <property type="entry name" value="HIS_KIN"/>
    <property type="match status" value="1"/>
</dbReference>
<dbReference type="InterPro" id="IPR004358">
    <property type="entry name" value="Sig_transdc_His_kin-like_C"/>
</dbReference>
<keyword evidence="6 14" id="KW-0812">Transmembrane</keyword>
<dbReference type="FunFam" id="3.30.565.10:FF:000006">
    <property type="entry name" value="Sensor histidine kinase WalK"/>
    <property type="match status" value="1"/>
</dbReference>
<evidence type="ECO:0000256" key="2">
    <source>
        <dbReference type="ARBA" id="ARBA00004141"/>
    </source>
</evidence>
<keyword evidence="7" id="KW-0547">Nucleotide-binding</keyword>
<proteinExistence type="predicted"/>
<reference evidence="16 17" key="1">
    <citation type="submission" date="2014-02" db="EMBL/GenBank/DDBJ databases">
        <title>The small core and large imbalanced accessory genome model reveals a collaborative survival strategy of Sorangium cellulosum strains in nature.</title>
        <authorList>
            <person name="Han K."/>
            <person name="Peng R."/>
            <person name="Blom J."/>
            <person name="Li Y.-Z."/>
        </authorList>
    </citation>
    <scope>NUCLEOTIDE SEQUENCE [LARGE SCALE GENOMIC DNA]</scope>
    <source>
        <strain evidence="16 17">So0011-07</strain>
    </source>
</reference>
<dbReference type="InterPro" id="IPR036890">
    <property type="entry name" value="HATPase_C_sf"/>
</dbReference>